<dbReference type="Proteomes" id="UP000036923">
    <property type="component" value="Unassembled WGS sequence"/>
</dbReference>
<proteinExistence type="inferred from homology"/>
<evidence type="ECO:0000256" key="1">
    <source>
        <dbReference type="ARBA" id="ARBA00001966"/>
    </source>
</evidence>
<protein>
    <submittedName>
        <fullName evidence="8">4Fe4S-binding SPASM domain containing protein</fullName>
    </submittedName>
</protein>
<keyword evidence="5" id="KW-0411">Iron-sulfur</keyword>
<dbReference type="STRING" id="398512.Bccel_1340"/>
<dbReference type="OrthoDB" id="9808591at2"/>
<dbReference type="Pfam" id="PF04055">
    <property type="entry name" value="Radical_SAM"/>
    <property type="match status" value="1"/>
</dbReference>
<comment type="caution">
    <text evidence="8">The sequence shown here is derived from an EMBL/GenBank/DDBJ whole genome shotgun (WGS) entry which is preliminary data.</text>
</comment>
<evidence type="ECO:0000256" key="2">
    <source>
        <dbReference type="ARBA" id="ARBA00022691"/>
    </source>
</evidence>
<keyword evidence="2" id="KW-0949">S-adenosyl-L-methionine</keyword>
<evidence type="ECO:0000259" key="7">
    <source>
        <dbReference type="PROSITE" id="PS51918"/>
    </source>
</evidence>
<dbReference type="AlphaFoldDB" id="A0A0L6JK34"/>
<organism evidence="8 9">
    <name type="scientific">Pseudobacteroides cellulosolvens ATCC 35603 = DSM 2933</name>
    <dbReference type="NCBI Taxonomy" id="398512"/>
    <lineage>
        <taxon>Bacteria</taxon>
        <taxon>Bacillati</taxon>
        <taxon>Bacillota</taxon>
        <taxon>Clostridia</taxon>
        <taxon>Eubacteriales</taxon>
        <taxon>Oscillospiraceae</taxon>
        <taxon>Pseudobacteroides</taxon>
    </lineage>
</organism>
<dbReference type="GO" id="GO:0046872">
    <property type="term" value="F:metal ion binding"/>
    <property type="evidence" value="ECO:0007669"/>
    <property type="project" value="UniProtKB-KW"/>
</dbReference>
<gene>
    <name evidence="8" type="ORF">Bccel_1340</name>
</gene>
<reference evidence="9" key="1">
    <citation type="submission" date="2015-07" db="EMBL/GenBank/DDBJ databases">
        <title>Near-Complete Genome Sequence of the Cellulolytic Bacterium Bacteroides (Pseudobacteroides) cellulosolvens ATCC 35603.</title>
        <authorList>
            <person name="Dassa B."/>
            <person name="Utturkar S.M."/>
            <person name="Klingeman D.M."/>
            <person name="Hurt R.A."/>
            <person name="Keller M."/>
            <person name="Xu J."/>
            <person name="Reddy Y.H.K."/>
            <person name="Borovok I."/>
            <person name="Grinberg I.R."/>
            <person name="Lamed R."/>
            <person name="Zhivin O."/>
            <person name="Bayer E.A."/>
            <person name="Brown S.D."/>
        </authorList>
    </citation>
    <scope>NUCLEOTIDE SEQUENCE [LARGE SCALE GENOMIC DNA]</scope>
    <source>
        <strain evidence="9">DSM 2933</strain>
    </source>
</reference>
<dbReference type="InterPro" id="IPR023867">
    <property type="entry name" value="Sulphatase_maturase_rSAM"/>
</dbReference>
<dbReference type="NCBIfam" id="TIGR04085">
    <property type="entry name" value="rSAM_more_4Fe4S"/>
    <property type="match status" value="1"/>
</dbReference>
<comment type="cofactor">
    <cofactor evidence="1">
        <name>[4Fe-4S] cluster</name>
        <dbReference type="ChEBI" id="CHEBI:49883"/>
    </cofactor>
</comment>
<dbReference type="RefSeq" id="WP_036944297.1">
    <property type="nucleotide sequence ID" value="NZ_JQKC01000027.1"/>
</dbReference>
<dbReference type="GO" id="GO:0016491">
    <property type="term" value="F:oxidoreductase activity"/>
    <property type="evidence" value="ECO:0007669"/>
    <property type="project" value="InterPro"/>
</dbReference>
<dbReference type="InterPro" id="IPR007197">
    <property type="entry name" value="rSAM"/>
</dbReference>
<dbReference type="EMBL" id="LGTC01000001">
    <property type="protein sequence ID" value="KNY26078.1"/>
    <property type="molecule type" value="Genomic_DNA"/>
</dbReference>
<dbReference type="eggNOG" id="COG0641">
    <property type="taxonomic scope" value="Bacteria"/>
</dbReference>
<dbReference type="SFLD" id="SFLDG01386">
    <property type="entry name" value="main_SPASM_domain-containing"/>
    <property type="match status" value="1"/>
</dbReference>
<evidence type="ECO:0000256" key="5">
    <source>
        <dbReference type="ARBA" id="ARBA00023014"/>
    </source>
</evidence>
<dbReference type="SFLD" id="SFLDG01384">
    <property type="entry name" value="thioether_bond_formation_requi"/>
    <property type="match status" value="1"/>
</dbReference>
<dbReference type="SFLD" id="SFLDS00029">
    <property type="entry name" value="Radical_SAM"/>
    <property type="match status" value="1"/>
</dbReference>
<evidence type="ECO:0000256" key="6">
    <source>
        <dbReference type="ARBA" id="ARBA00023601"/>
    </source>
</evidence>
<evidence type="ECO:0000313" key="9">
    <source>
        <dbReference type="Proteomes" id="UP000036923"/>
    </source>
</evidence>
<dbReference type="Gene3D" id="3.20.20.70">
    <property type="entry name" value="Aldolase class I"/>
    <property type="match status" value="1"/>
</dbReference>
<evidence type="ECO:0000256" key="4">
    <source>
        <dbReference type="ARBA" id="ARBA00023004"/>
    </source>
</evidence>
<keyword evidence="4" id="KW-0408">Iron</keyword>
<feature type="domain" description="Radical SAM core" evidence="7">
    <location>
        <begin position="1"/>
        <end position="223"/>
    </location>
</feature>
<dbReference type="PROSITE" id="PS51918">
    <property type="entry name" value="RADICAL_SAM"/>
    <property type="match status" value="1"/>
</dbReference>
<dbReference type="PATRIC" id="fig|398512.5.peg.1392"/>
<dbReference type="PANTHER" id="PTHR43273">
    <property type="entry name" value="ANAEROBIC SULFATASE-MATURATING ENZYME HOMOLOG ASLB-RELATED"/>
    <property type="match status" value="1"/>
</dbReference>
<dbReference type="InterPro" id="IPR058240">
    <property type="entry name" value="rSAM_sf"/>
</dbReference>
<dbReference type="SUPFAM" id="SSF102114">
    <property type="entry name" value="Radical SAM enzymes"/>
    <property type="match status" value="1"/>
</dbReference>
<keyword evidence="3" id="KW-0479">Metal-binding</keyword>
<keyword evidence="9" id="KW-1185">Reference proteome</keyword>
<evidence type="ECO:0000313" key="8">
    <source>
        <dbReference type="EMBL" id="KNY26078.1"/>
    </source>
</evidence>
<sequence>MHFTFHLTNDCNMACKYCYVNGDAISTMSLETARRAVDLAAEIGGESLGIVFFGGEPLLKKELIYEIIDYCKWKEKGQNYGFHYKITTNGLLLDEEFIKYSLKENLFIALSFDGVQKAHDKMRVDKAGKGTYDRLVDKLPMLIDARPYAPVMMVVSPDTVKFYCESVIFLYEKGFKYIICSLDYSGAWTDDHMEILKREYKKLSKFYYERTISEEKFYLSPFEVKISSHINCDSYSSERCELGKKQVSAAPDGRLYPCVQFVGNSFYSIGNVLTGIDENKRQELFYRNEEEKESCKDCAVRKRCNHHCGCLNLQTTGNIDMVSPVLCAHERIVMPIADRLAETLYKKRNGMFIQKHYNDVFPLISMIEDKT</sequence>
<dbReference type="InterPro" id="IPR013785">
    <property type="entry name" value="Aldolase_TIM"/>
</dbReference>
<evidence type="ECO:0000256" key="3">
    <source>
        <dbReference type="ARBA" id="ARBA00022723"/>
    </source>
</evidence>
<accession>A0A0L6JK34</accession>
<dbReference type="PANTHER" id="PTHR43273:SF3">
    <property type="entry name" value="ANAEROBIC SULFATASE-MATURATING ENZYME HOMOLOG ASLB-RELATED"/>
    <property type="match status" value="1"/>
</dbReference>
<dbReference type="GO" id="GO:0051536">
    <property type="term" value="F:iron-sulfur cluster binding"/>
    <property type="evidence" value="ECO:0007669"/>
    <property type="project" value="UniProtKB-KW"/>
</dbReference>
<dbReference type="CDD" id="cd01335">
    <property type="entry name" value="Radical_SAM"/>
    <property type="match status" value="1"/>
</dbReference>
<dbReference type="InterPro" id="IPR023885">
    <property type="entry name" value="4Fe4S-binding_SPASM_dom"/>
</dbReference>
<dbReference type="Pfam" id="PF13186">
    <property type="entry name" value="SPASM"/>
    <property type="match status" value="1"/>
</dbReference>
<comment type="similarity">
    <text evidence="6">Belongs to the radical SAM superfamily. Anaerobic sulfatase-maturating enzyme family.</text>
</comment>
<name>A0A0L6JK34_9FIRM</name>
<dbReference type="SFLD" id="SFLDG01067">
    <property type="entry name" value="SPASM/twitch_domain_containing"/>
    <property type="match status" value="1"/>
</dbReference>